<organism evidence="7 8">
    <name type="scientific">Lampropedia cohaerens</name>
    <dbReference type="NCBI Taxonomy" id="1610491"/>
    <lineage>
        <taxon>Bacteria</taxon>
        <taxon>Pseudomonadati</taxon>
        <taxon>Pseudomonadota</taxon>
        <taxon>Betaproteobacteria</taxon>
        <taxon>Burkholderiales</taxon>
        <taxon>Comamonadaceae</taxon>
        <taxon>Lampropedia</taxon>
    </lineage>
</organism>
<dbReference type="HAMAP" id="MF_00199">
    <property type="entry name" value="ApaH"/>
    <property type="match status" value="1"/>
</dbReference>
<dbReference type="SUPFAM" id="SSF56300">
    <property type="entry name" value="Metallo-dependent phosphatases"/>
    <property type="match status" value="1"/>
</dbReference>
<evidence type="ECO:0000256" key="4">
    <source>
        <dbReference type="ARBA" id="ARBA00049417"/>
    </source>
</evidence>
<accession>A0A0U1Q3G5</accession>
<keyword evidence="8" id="KW-1185">Reference proteome</keyword>
<evidence type="ECO:0000256" key="5">
    <source>
        <dbReference type="HAMAP-Rule" id="MF_00199"/>
    </source>
</evidence>
<dbReference type="InterPro" id="IPR004617">
    <property type="entry name" value="ApaH"/>
</dbReference>
<reference evidence="7 8" key="1">
    <citation type="submission" date="2015-05" db="EMBL/GenBank/DDBJ databases">
        <title>Draft genome sequence of Lampropedia sp. CT6, isolated from the microbial mat of a hot water spring, located at Manikaran, India.</title>
        <authorList>
            <person name="Tripathi C."/>
            <person name="Rani P."/>
            <person name="Mahato N.K."/>
            <person name="Lal R."/>
        </authorList>
    </citation>
    <scope>NUCLEOTIDE SEQUENCE [LARGE SCALE GENOMIC DNA]</scope>
    <source>
        <strain evidence="7 8">CT6</strain>
    </source>
</reference>
<comment type="similarity">
    <text evidence="2 5">Belongs to the Ap4A hydrolase family.</text>
</comment>
<keyword evidence="3 5" id="KW-0378">Hydrolase</keyword>
<feature type="domain" description="Calcineurin-like phosphoesterase" evidence="6">
    <location>
        <begin position="4"/>
        <end position="126"/>
    </location>
</feature>
<gene>
    <name evidence="5" type="primary">apaH</name>
    <name evidence="7" type="ORF">AAV94_00715</name>
</gene>
<protein>
    <recommendedName>
        <fullName evidence="5">Bis(5'-nucleosyl)-tetraphosphatase, symmetrical</fullName>
        <ecNumber evidence="5">3.6.1.41</ecNumber>
    </recommendedName>
    <alternativeName>
        <fullName evidence="5">Ap4A hydrolase</fullName>
    </alternativeName>
    <alternativeName>
        <fullName evidence="5">Diadenosine 5',5'''-P1,P4-tetraphosphate pyrophosphohydrolase</fullName>
    </alternativeName>
    <alternativeName>
        <fullName evidence="5">Diadenosine tetraphosphatase</fullName>
    </alternativeName>
</protein>
<dbReference type="NCBIfam" id="NF001204">
    <property type="entry name" value="PRK00166.1"/>
    <property type="match status" value="1"/>
</dbReference>
<dbReference type="Gene3D" id="3.60.21.10">
    <property type="match status" value="1"/>
</dbReference>
<dbReference type="EC" id="3.6.1.41" evidence="5"/>
<dbReference type="EMBL" id="LBNQ01000008">
    <property type="protein sequence ID" value="KKW69286.1"/>
    <property type="molecule type" value="Genomic_DNA"/>
</dbReference>
<dbReference type="Pfam" id="PF00149">
    <property type="entry name" value="Metallophos"/>
    <property type="match status" value="1"/>
</dbReference>
<dbReference type="CDD" id="cd07422">
    <property type="entry name" value="MPP_ApaH"/>
    <property type="match status" value="1"/>
</dbReference>
<dbReference type="GO" id="GO:0008803">
    <property type="term" value="F:bis(5'-nucleosyl)-tetraphosphatase (symmetrical) activity"/>
    <property type="evidence" value="ECO:0007669"/>
    <property type="project" value="UniProtKB-UniRule"/>
</dbReference>
<evidence type="ECO:0000256" key="2">
    <source>
        <dbReference type="ARBA" id="ARBA00005419"/>
    </source>
</evidence>
<name>A0A0U1Q3G5_9BURK</name>
<comment type="caution">
    <text evidence="7">The sequence shown here is derived from an EMBL/GenBank/DDBJ whole genome shotgun (WGS) entry which is preliminary data.</text>
</comment>
<comment type="catalytic activity">
    <reaction evidence="4 5">
        <text>P(1),P(4)-bis(5'-adenosyl) tetraphosphate + H2O = 2 ADP + 2 H(+)</text>
        <dbReference type="Rhea" id="RHEA:24252"/>
        <dbReference type="ChEBI" id="CHEBI:15377"/>
        <dbReference type="ChEBI" id="CHEBI:15378"/>
        <dbReference type="ChEBI" id="CHEBI:58141"/>
        <dbReference type="ChEBI" id="CHEBI:456216"/>
        <dbReference type="EC" id="3.6.1.41"/>
    </reaction>
</comment>
<evidence type="ECO:0000256" key="3">
    <source>
        <dbReference type="ARBA" id="ARBA00022801"/>
    </source>
</evidence>
<dbReference type="PANTHER" id="PTHR40942">
    <property type="match status" value="1"/>
</dbReference>
<dbReference type="NCBIfam" id="TIGR00668">
    <property type="entry name" value="apaH"/>
    <property type="match status" value="1"/>
</dbReference>
<dbReference type="Proteomes" id="UP000050580">
    <property type="component" value="Unassembled WGS sequence"/>
</dbReference>
<dbReference type="STRING" id="1610491.AAV94_00715"/>
<dbReference type="RefSeq" id="WP_046740407.1">
    <property type="nucleotide sequence ID" value="NZ_LBNQ01000008.1"/>
</dbReference>
<dbReference type="InterPro" id="IPR004843">
    <property type="entry name" value="Calcineurin-like_PHP"/>
</dbReference>
<proteinExistence type="inferred from homology"/>
<dbReference type="AlphaFoldDB" id="A0A0U1Q3G5"/>
<evidence type="ECO:0000256" key="1">
    <source>
        <dbReference type="ARBA" id="ARBA00003413"/>
    </source>
</evidence>
<evidence type="ECO:0000313" key="8">
    <source>
        <dbReference type="Proteomes" id="UP000050580"/>
    </source>
</evidence>
<comment type="function">
    <text evidence="1 5">Hydrolyzes diadenosine 5',5'''-P1,P4-tetraphosphate to yield ADP.</text>
</comment>
<evidence type="ECO:0000313" key="7">
    <source>
        <dbReference type="EMBL" id="KKW69286.1"/>
    </source>
</evidence>
<dbReference type="OrthoDB" id="9807890at2"/>
<dbReference type="PIRSF" id="PIRSF000903">
    <property type="entry name" value="B5n-ttraPtase_sm"/>
    <property type="match status" value="1"/>
</dbReference>
<dbReference type="PATRIC" id="fig|1610491.3.peg.150"/>
<evidence type="ECO:0000259" key="6">
    <source>
        <dbReference type="Pfam" id="PF00149"/>
    </source>
</evidence>
<dbReference type="PANTHER" id="PTHR40942:SF4">
    <property type="entry name" value="CYTOCHROME C5"/>
    <property type="match status" value="1"/>
</dbReference>
<dbReference type="InterPro" id="IPR029052">
    <property type="entry name" value="Metallo-depent_PP-like"/>
</dbReference>
<sequence length="281" mass="30515">MATYLIGDVQGCDAALERLLNEVGFSPSRDKVYLLGDLVNRGPASAQVLRRCMRMEGSLLAILGNHDLHLLGTAAGVRKGSRRDTLDRVLQAPDAQQMLEWLRHQPLARLVEGFGAPLLLVHAGLLPDWTAQQALSLAAEVEAVLADAQASQAFISVMYGNKPAKWSPDLRGADRLRVIVNALTRLRFCTSRGRMDFDCSDHPDQAPADLVPWFEVTPRASADTLIAFGHWSTLGLLNRPNLLALDTGCVWGGCLTAVRLGPTLADREFIQVSCEAAQTPG</sequence>